<comment type="caution">
    <text evidence="1">The sequence shown here is derived from an EMBL/GenBank/DDBJ whole genome shotgun (WGS) entry which is preliminary data.</text>
</comment>
<accession>A0ABQ1VAM8</accession>
<sequence>MLKYKFLIISIFLFSIGCSDQTKSTKFHKKFKNEDISETINLKGNKHIFEQIISPIFIMKKGDNLIIGESRRISPENPLIHIVNIKSKQYKQSKGVVGFGPGETPDILNLTSGLSENSFWVVSGMSKTFYEFNLEDTTLLASNQIKQGEDLYMAGLMQWSSDSTIICRMVNDPHQFVEFNISGNRIKNFGDWDNYQLGKDLNDYMMCDLHMGQFDGDASSGFFAAAGFYRDRIELLNRNKGTIVTIDGPTLSPPQFDIVSGNNGASSSIVVDYNEPLSYLDVAIDNNLIYGLYCGRNEKEINKKGEYGNRIFVFDVAGNILREYKLDISIRNITIDSEGDRILGVTTDKNPGIAEFPLP</sequence>
<proteinExistence type="predicted"/>
<keyword evidence="2" id="KW-1185">Reference proteome</keyword>
<dbReference type="Proteomes" id="UP000647339">
    <property type="component" value="Unassembled WGS sequence"/>
</dbReference>
<gene>
    <name evidence="1" type="ORF">GCM10011339_40780</name>
</gene>
<dbReference type="SUPFAM" id="SSF50969">
    <property type="entry name" value="YVTN repeat-like/Quinoprotein amine dehydrogenase"/>
    <property type="match status" value="1"/>
</dbReference>
<evidence type="ECO:0008006" key="3">
    <source>
        <dbReference type="Google" id="ProtNLM"/>
    </source>
</evidence>
<organism evidence="1 2">
    <name type="scientific">Echinicola rosea</name>
    <dbReference type="NCBI Taxonomy" id="1807691"/>
    <lineage>
        <taxon>Bacteria</taxon>
        <taxon>Pseudomonadati</taxon>
        <taxon>Bacteroidota</taxon>
        <taxon>Cytophagia</taxon>
        <taxon>Cytophagales</taxon>
        <taxon>Cyclobacteriaceae</taxon>
        <taxon>Echinicola</taxon>
    </lineage>
</organism>
<evidence type="ECO:0000313" key="1">
    <source>
        <dbReference type="EMBL" id="GGF48057.1"/>
    </source>
</evidence>
<protein>
    <recommendedName>
        <fullName evidence="3">TolB-like 6-blade propeller-like</fullName>
    </recommendedName>
</protein>
<dbReference type="EMBL" id="BMIU01000028">
    <property type="protein sequence ID" value="GGF48057.1"/>
    <property type="molecule type" value="Genomic_DNA"/>
</dbReference>
<reference evidence="2" key="1">
    <citation type="journal article" date="2019" name="Int. J. Syst. Evol. Microbiol.">
        <title>The Global Catalogue of Microorganisms (GCM) 10K type strain sequencing project: providing services to taxonomists for standard genome sequencing and annotation.</title>
        <authorList>
            <consortium name="The Broad Institute Genomics Platform"/>
            <consortium name="The Broad Institute Genome Sequencing Center for Infectious Disease"/>
            <person name="Wu L."/>
            <person name="Ma J."/>
        </authorList>
    </citation>
    <scope>NUCLEOTIDE SEQUENCE [LARGE SCALE GENOMIC DNA]</scope>
    <source>
        <strain evidence="2">CGMCC 1.15407</strain>
    </source>
</reference>
<dbReference type="PROSITE" id="PS51257">
    <property type="entry name" value="PROKAR_LIPOPROTEIN"/>
    <property type="match status" value="1"/>
</dbReference>
<dbReference type="RefSeq" id="WP_137404105.1">
    <property type="nucleotide sequence ID" value="NZ_BMIU01000028.1"/>
</dbReference>
<name>A0ABQ1VAM8_9BACT</name>
<evidence type="ECO:0000313" key="2">
    <source>
        <dbReference type="Proteomes" id="UP000647339"/>
    </source>
</evidence>
<dbReference type="Pfam" id="PF15869">
    <property type="entry name" value="TolB_like"/>
    <property type="match status" value="1"/>
</dbReference>
<dbReference type="InterPro" id="IPR011044">
    <property type="entry name" value="Quino_amine_DH_bsu"/>
</dbReference>